<feature type="transmembrane region" description="Helical" evidence="5">
    <location>
        <begin position="186"/>
        <end position="201"/>
    </location>
</feature>
<evidence type="ECO:0000256" key="4">
    <source>
        <dbReference type="ARBA" id="ARBA00023136"/>
    </source>
</evidence>
<keyword evidence="3 5" id="KW-1133">Transmembrane helix</keyword>
<reference evidence="7 8" key="1">
    <citation type="submission" date="2024-06" db="EMBL/GenBank/DDBJ databases">
        <authorList>
            <person name="Campbell A.G."/>
        </authorList>
    </citation>
    <scope>NUCLEOTIDE SEQUENCE [LARGE SCALE GENOMIC DNA]</scope>
    <source>
        <strain evidence="7 8">EM12</strain>
    </source>
</reference>
<organism evidence="7 8">
    <name type="scientific">Methylorubrum podarium</name>
    <dbReference type="NCBI Taxonomy" id="200476"/>
    <lineage>
        <taxon>Bacteria</taxon>
        <taxon>Pseudomonadati</taxon>
        <taxon>Pseudomonadota</taxon>
        <taxon>Alphaproteobacteria</taxon>
        <taxon>Hyphomicrobiales</taxon>
        <taxon>Methylobacteriaceae</taxon>
        <taxon>Methylorubrum</taxon>
    </lineage>
</organism>
<evidence type="ECO:0000259" key="6">
    <source>
        <dbReference type="Pfam" id="PF04932"/>
    </source>
</evidence>
<feature type="transmembrane region" description="Helical" evidence="5">
    <location>
        <begin position="64"/>
        <end position="83"/>
    </location>
</feature>
<dbReference type="InterPro" id="IPR007016">
    <property type="entry name" value="O-antigen_ligase-rel_domated"/>
</dbReference>
<proteinExistence type="predicted"/>
<feature type="transmembrane region" description="Helical" evidence="5">
    <location>
        <begin position="34"/>
        <end position="52"/>
    </location>
</feature>
<dbReference type="InterPro" id="IPR051533">
    <property type="entry name" value="WaaL-like"/>
</dbReference>
<accession>A0ABV1QSW4</accession>
<feature type="transmembrane region" description="Helical" evidence="5">
    <location>
        <begin position="89"/>
        <end position="106"/>
    </location>
</feature>
<dbReference type="GO" id="GO:0016874">
    <property type="term" value="F:ligase activity"/>
    <property type="evidence" value="ECO:0007669"/>
    <property type="project" value="UniProtKB-KW"/>
</dbReference>
<feature type="transmembrane region" description="Helical" evidence="5">
    <location>
        <begin position="207"/>
        <end position="223"/>
    </location>
</feature>
<keyword evidence="8" id="KW-1185">Reference proteome</keyword>
<dbReference type="PANTHER" id="PTHR37422:SF21">
    <property type="entry name" value="EXOQ-LIKE PROTEIN"/>
    <property type="match status" value="1"/>
</dbReference>
<dbReference type="Proteomes" id="UP001480955">
    <property type="component" value="Unassembled WGS sequence"/>
</dbReference>
<evidence type="ECO:0000256" key="2">
    <source>
        <dbReference type="ARBA" id="ARBA00022692"/>
    </source>
</evidence>
<dbReference type="EMBL" id="JBELQE010000110">
    <property type="protein sequence ID" value="MER2252514.1"/>
    <property type="molecule type" value="Genomic_DNA"/>
</dbReference>
<keyword evidence="7" id="KW-0436">Ligase</keyword>
<feature type="transmembrane region" description="Helical" evidence="5">
    <location>
        <begin position="118"/>
        <end position="140"/>
    </location>
</feature>
<feature type="transmembrane region" description="Helical" evidence="5">
    <location>
        <begin position="359"/>
        <end position="380"/>
    </location>
</feature>
<feature type="transmembrane region" description="Helical" evidence="5">
    <location>
        <begin position="386"/>
        <end position="402"/>
    </location>
</feature>
<feature type="transmembrane region" description="Helical" evidence="5">
    <location>
        <begin position="230"/>
        <end position="251"/>
    </location>
</feature>
<feature type="transmembrane region" description="Helical" evidence="5">
    <location>
        <begin position="326"/>
        <end position="347"/>
    </location>
</feature>
<feature type="domain" description="O-antigen ligase-related" evidence="6">
    <location>
        <begin position="193"/>
        <end position="337"/>
    </location>
</feature>
<evidence type="ECO:0000256" key="1">
    <source>
        <dbReference type="ARBA" id="ARBA00004141"/>
    </source>
</evidence>
<sequence>MRWLSFIAVMIPLWLTPNPGATRFSEDPTAGREGTLLIQLLWVGLLVFALFVTRERFSQLKRQIDVTLLLLTGWCLLSTAFALVPDVSVRRFLFSFICVMLAILMFSNIRKVETIVRLLLAACIAETITKYVFVFALPVYGIHQSFNAEPMLAGLWRGQFAHKNMAGPICAIELVLIFYARRLAPIYLLAPLALLEFVFLLKSGSKTPLFLILIVAVLARGLLTIRSGPLLAATVLACLALLNGITLATVASDEARDIAAKLIGDITFTGRIELWRFLLHYTADYPLMGAGFQSFWQVGSLSPAVTRGNNWVVAAVYGHQGFLDTVVMIGIPGLILTLLFIVVRPALDLAAVRHRNDPILKLFVTIWLFGLFTNGTESILLNRADGTWIFLVASIVVIRRYRMNDGVPAARMPPPASERQT</sequence>
<keyword evidence="4 5" id="KW-0472">Membrane</keyword>
<dbReference type="PANTHER" id="PTHR37422">
    <property type="entry name" value="TEICHURONIC ACID BIOSYNTHESIS PROTEIN TUAE"/>
    <property type="match status" value="1"/>
</dbReference>
<evidence type="ECO:0000313" key="7">
    <source>
        <dbReference type="EMBL" id="MER2252514.1"/>
    </source>
</evidence>
<evidence type="ECO:0000256" key="5">
    <source>
        <dbReference type="SAM" id="Phobius"/>
    </source>
</evidence>
<protein>
    <submittedName>
        <fullName evidence="7">O-antigen ligase</fullName>
    </submittedName>
</protein>
<comment type="caution">
    <text evidence="7">The sequence shown here is derived from an EMBL/GenBank/DDBJ whole genome shotgun (WGS) entry which is preliminary data.</text>
</comment>
<dbReference type="Pfam" id="PF04932">
    <property type="entry name" value="Wzy_C"/>
    <property type="match status" value="1"/>
</dbReference>
<evidence type="ECO:0000313" key="8">
    <source>
        <dbReference type="Proteomes" id="UP001480955"/>
    </source>
</evidence>
<dbReference type="RefSeq" id="WP_350396802.1">
    <property type="nucleotide sequence ID" value="NZ_JBELQE010000110.1"/>
</dbReference>
<evidence type="ECO:0000256" key="3">
    <source>
        <dbReference type="ARBA" id="ARBA00022989"/>
    </source>
</evidence>
<name>A0ABV1QSW4_9HYPH</name>
<comment type="subcellular location">
    <subcellularLocation>
        <location evidence="1">Membrane</location>
        <topology evidence="1">Multi-pass membrane protein</topology>
    </subcellularLocation>
</comment>
<gene>
    <name evidence="7" type="ORF">ABS772_21565</name>
</gene>
<keyword evidence="2 5" id="KW-0812">Transmembrane</keyword>